<dbReference type="InParanoid" id="A0A067MIG5"/>
<dbReference type="EMBL" id="KL198031">
    <property type="protein sequence ID" value="KDQ15583.1"/>
    <property type="molecule type" value="Genomic_DNA"/>
</dbReference>
<dbReference type="CDD" id="cd00170">
    <property type="entry name" value="SEC14"/>
    <property type="match status" value="1"/>
</dbReference>
<keyword evidence="3" id="KW-1185">Reference proteome</keyword>
<dbReference type="PANTHER" id="PTHR45824:SF29">
    <property type="entry name" value="GH16843P"/>
    <property type="match status" value="1"/>
</dbReference>
<dbReference type="AlphaFoldDB" id="A0A067MIG5"/>
<sequence>MAKTSTVLTTPVPNYQAKPHVYTSEQTAQIDELRAYAETLLLPPSESYHANEVAWLADPGCVPRYMRAGKWKMDDAKRRIAGTITWRREFKPDLISADEVKIEAETGKIILNGFDLEGRPILYMRPGRENTPTSDRQLLHLIFHLERAIDFLPPGQETVAIIVDYKSATASTNPSISTARKVLNILQQHYVERLGRAIVVNLPFLLNFFYKGISPFLDPVTRDKMKFNPSLLDLVPAEQLDASFDGGMYEYEFEPNSYWEQICRYSGVRGDGTRFKRGEESSGEKPIVLAEPKVEEATVAQPEAIKATA</sequence>
<dbReference type="InterPro" id="IPR036865">
    <property type="entry name" value="CRAL-TRIO_dom_sf"/>
</dbReference>
<dbReference type="PROSITE" id="PS50191">
    <property type="entry name" value="CRAL_TRIO"/>
    <property type="match status" value="1"/>
</dbReference>
<dbReference type="HOGENOM" id="CLU_014001_1_0_1"/>
<dbReference type="SMART" id="SM00516">
    <property type="entry name" value="SEC14"/>
    <property type="match status" value="1"/>
</dbReference>
<evidence type="ECO:0000313" key="2">
    <source>
        <dbReference type="EMBL" id="KDQ15583.1"/>
    </source>
</evidence>
<organism evidence="2 3">
    <name type="scientific">Botryobasidium botryosum (strain FD-172 SS1)</name>
    <dbReference type="NCBI Taxonomy" id="930990"/>
    <lineage>
        <taxon>Eukaryota</taxon>
        <taxon>Fungi</taxon>
        <taxon>Dikarya</taxon>
        <taxon>Basidiomycota</taxon>
        <taxon>Agaricomycotina</taxon>
        <taxon>Agaricomycetes</taxon>
        <taxon>Cantharellales</taxon>
        <taxon>Botryobasidiaceae</taxon>
        <taxon>Botryobasidium</taxon>
    </lineage>
</organism>
<evidence type="ECO:0000259" key="1">
    <source>
        <dbReference type="PROSITE" id="PS50191"/>
    </source>
</evidence>
<dbReference type="InterPro" id="IPR001251">
    <property type="entry name" value="CRAL-TRIO_dom"/>
</dbReference>
<dbReference type="STRING" id="930990.A0A067MIG5"/>
<dbReference type="SUPFAM" id="SSF52087">
    <property type="entry name" value="CRAL/TRIO domain"/>
    <property type="match status" value="1"/>
</dbReference>
<dbReference type="SUPFAM" id="SSF46938">
    <property type="entry name" value="CRAL/TRIO N-terminal domain"/>
    <property type="match status" value="1"/>
</dbReference>
<reference evidence="3" key="1">
    <citation type="journal article" date="2014" name="Proc. Natl. Acad. Sci. U.S.A.">
        <title>Extensive sampling of basidiomycete genomes demonstrates inadequacy of the white-rot/brown-rot paradigm for wood decay fungi.</title>
        <authorList>
            <person name="Riley R."/>
            <person name="Salamov A.A."/>
            <person name="Brown D.W."/>
            <person name="Nagy L.G."/>
            <person name="Floudas D."/>
            <person name="Held B.W."/>
            <person name="Levasseur A."/>
            <person name="Lombard V."/>
            <person name="Morin E."/>
            <person name="Otillar R."/>
            <person name="Lindquist E.A."/>
            <person name="Sun H."/>
            <person name="LaButti K.M."/>
            <person name="Schmutz J."/>
            <person name="Jabbour D."/>
            <person name="Luo H."/>
            <person name="Baker S.E."/>
            <person name="Pisabarro A.G."/>
            <person name="Walton J.D."/>
            <person name="Blanchette R.A."/>
            <person name="Henrissat B."/>
            <person name="Martin F."/>
            <person name="Cullen D."/>
            <person name="Hibbett D.S."/>
            <person name="Grigoriev I.V."/>
        </authorList>
    </citation>
    <scope>NUCLEOTIDE SEQUENCE [LARGE SCALE GENOMIC DNA]</scope>
    <source>
        <strain evidence="3">FD-172 SS1</strain>
    </source>
</reference>
<dbReference type="InterPro" id="IPR052578">
    <property type="entry name" value="PI_Transfer_CRAL-TRIO"/>
</dbReference>
<proteinExistence type="predicted"/>
<dbReference type="GO" id="GO:0008526">
    <property type="term" value="F:phosphatidylinositol transfer activity"/>
    <property type="evidence" value="ECO:0007669"/>
    <property type="project" value="TreeGrafter"/>
</dbReference>
<protein>
    <recommendedName>
        <fullName evidence="1">CRAL-TRIO domain-containing protein</fullName>
    </recommendedName>
</protein>
<feature type="domain" description="CRAL-TRIO" evidence="1">
    <location>
        <begin position="99"/>
        <end position="252"/>
    </location>
</feature>
<dbReference type="InterPro" id="IPR036273">
    <property type="entry name" value="CRAL/TRIO_N_dom_sf"/>
</dbReference>
<accession>A0A067MIG5</accession>
<dbReference type="Proteomes" id="UP000027195">
    <property type="component" value="Unassembled WGS sequence"/>
</dbReference>
<gene>
    <name evidence="2" type="ORF">BOTBODRAFT_31477</name>
</gene>
<evidence type="ECO:0000313" key="3">
    <source>
        <dbReference type="Proteomes" id="UP000027195"/>
    </source>
</evidence>
<name>A0A067MIG5_BOTB1</name>
<dbReference type="PANTHER" id="PTHR45824">
    <property type="entry name" value="GH16843P"/>
    <property type="match status" value="1"/>
</dbReference>
<dbReference type="OrthoDB" id="75724at2759"/>
<dbReference type="Gene3D" id="3.40.525.10">
    <property type="entry name" value="CRAL-TRIO lipid binding domain"/>
    <property type="match status" value="1"/>
</dbReference>
<dbReference type="Pfam" id="PF00650">
    <property type="entry name" value="CRAL_TRIO"/>
    <property type="match status" value="1"/>
</dbReference>